<dbReference type="InterPro" id="IPR055372">
    <property type="entry name" value="CBM96"/>
</dbReference>
<feature type="domain" description="Carbohydrate-binding module family 96" evidence="5">
    <location>
        <begin position="117"/>
        <end position="298"/>
    </location>
</feature>
<gene>
    <name evidence="6" type="ORF">SEUCBS140593_003592</name>
</gene>
<dbReference type="SUPFAM" id="SSF51445">
    <property type="entry name" value="(Trans)glycosidases"/>
    <property type="match status" value="1"/>
</dbReference>
<keyword evidence="7" id="KW-1185">Reference proteome</keyword>
<dbReference type="Pfam" id="PF24517">
    <property type="entry name" value="CBM96"/>
    <property type="match status" value="1"/>
</dbReference>
<evidence type="ECO:0000259" key="5">
    <source>
        <dbReference type="Pfam" id="PF24517"/>
    </source>
</evidence>
<dbReference type="EMBL" id="CAWUHD010000028">
    <property type="protein sequence ID" value="CAK7218573.1"/>
    <property type="molecule type" value="Genomic_DNA"/>
</dbReference>
<organism evidence="6 7">
    <name type="scientific">Sporothrix eucalyptigena</name>
    <dbReference type="NCBI Taxonomy" id="1812306"/>
    <lineage>
        <taxon>Eukaryota</taxon>
        <taxon>Fungi</taxon>
        <taxon>Dikarya</taxon>
        <taxon>Ascomycota</taxon>
        <taxon>Pezizomycotina</taxon>
        <taxon>Sordariomycetes</taxon>
        <taxon>Sordariomycetidae</taxon>
        <taxon>Ophiostomatales</taxon>
        <taxon>Ophiostomataceae</taxon>
        <taxon>Sporothrix</taxon>
    </lineage>
</organism>
<feature type="chain" id="PRO_5047514603" description="Carbohydrate-binding module family 96 domain-containing protein" evidence="4">
    <location>
        <begin position="17"/>
        <end position="741"/>
    </location>
</feature>
<evidence type="ECO:0000313" key="6">
    <source>
        <dbReference type="EMBL" id="CAK7218573.1"/>
    </source>
</evidence>
<accession>A0ABP0BG83</accession>
<proteinExistence type="predicted"/>
<feature type="signal peptide" evidence="4">
    <location>
        <begin position="1"/>
        <end position="16"/>
    </location>
</feature>
<keyword evidence="3 4" id="KW-0732">Signal</keyword>
<evidence type="ECO:0000256" key="2">
    <source>
        <dbReference type="ARBA" id="ARBA00022525"/>
    </source>
</evidence>
<dbReference type="Proteomes" id="UP001642482">
    <property type="component" value="Unassembled WGS sequence"/>
</dbReference>
<keyword evidence="2" id="KW-0964">Secreted</keyword>
<evidence type="ECO:0000256" key="4">
    <source>
        <dbReference type="SAM" id="SignalP"/>
    </source>
</evidence>
<sequence>MVSLLSLLSGAAVAQAAAVIAPRASTTYPAIDTALTVSTPTATVISEIDTSKSTYDRLTPMVGGEPFFYNGIQLRADKLQEQWGMSDDAVAEIYQMVADAGYTHVISQISWLNIQPDSTFNATKSTYIRGGTSAELNFGTSTSVKIGYHSGDESNKMLTYVQFNFSSYTADDIDAARLRFYVNLEATSDTAFIGTLYGITDNSWDPSTMTWTSGAPNHDGVDVTGTLNGDYFVASSSPSWDLLQGVQYYDFDCSDFIKNHTTDGIASFVLQAQINATSMVGITMDSSRGTHPPQLVLSSKSTWDWTYLDKLLGWIEAAGLKCELIWFGTETTGTTMDTRVPYHVFTHTKNYEVASDGTVSAVMLKSTEPMYGVYWYYMDKNDLTLRALEKSALKTLFNYIGARDTANGSPKTVIGVEVANEPAFARFYGSAYTPWENPETWGRLSLFASVSDFAARTMWEFCVNLANGVKESDYPVWTRTNDYTSTDAPNIVYNELMRADTAVGTSLDFVGLDPYQDSRTFVYNFGHENFTLGQAWDMSLGKNLPVIMENGGSYSDAYALPIAALAGGSFYDVYEMYGPDNFGLYVPADETTGNYTPVARGSYISPVIHNNQFFNKMAVDLATRQSIRAGGTTLDFYNVLGTNDDITGTFGSVGITYTEINGGAGVSIVRSTNELVIGANSAATFTLSGIVPYGIASVQKGAYVDNVWVESGSASYSTSGDNITIELIAYDVIRILTTTAV</sequence>
<protein>
    <recommendedName>
        <fullName evidence="5">Carbohydrate-binding module family 96 domain-containing protein</fullName>
    </recommendedName>
</protein>
<name>A0ABP0BG83_9PEZI</name>
<evidence type="ECO:0000256" key="1">
    <source>
        <dbReference type="ARBA" id="ARBA00004613"/>
    </source>
</evidence>
<comment type="caution">
    <text evidence="6">The sequence shown here is derived from an EMBL/GenBank/DDBJ whole genome shotgun (WGS) entry which is preliminary data.</text>
</comment>
<evidence type="ECO:0000313" key="7">
    <source>
        <dbReference type="Proteomes" id="UP001642482"/>
    </source>
</evidence>
<comment type="subcellular location">
    <subcellularLocation>
        <location evidence="1">Secreted</location>
    </subcellularLocation>
</comment>
<evidence type="ECO:0000256" key="3">
    <source>
        <dbReference type="ARBA" id="ARBA00022729"/>
    </source>
</evidence>
<dbReference type="InterPro" id="IPR017853">
    <property type="entry name" value="GH"/>
</dbReference>
<reference evidence="6 7" key="1">
    <citation type="submission" date="2024-01" db="EMBL/GenBank/DDBJ databases">
        <authorList>
            <person name="Allen C."/>
            <person name="Tagirdzhanova G."/>
        </authorList>
    </citation>
    <scope>NUCLEOTIDE SEQUENCE [LARGE SCALE GENOMIC DNA]</scope>
</reference>
<dbReference type="Gene3D" id="3.20.20.80">
    <property type="entry name" value="Glycosidases"/>
    <property type="match status" value="1"/>
</dbReference>